<feature type="domain" description="ABC transporter" evidence="11">
    <location>
        <begin position="331"/>
        <end position="566"/>
    </location>
</feature>
<dbReference type="InterPro" id="IPR014223">
    <property type="entry name" value="ABC_CydC/D"/>
</dbReference>
<dbReference type="InterPro" id="IPR011527">
    <property type="entry name" value="ABC1_TM_dom"/>
</dbReference>
<dbReference type="GO" id="GO:0016887">
    <property type="term" value="F:ATP hydrolysis activity"/>
    <property type="evidence" value="ECO:0007669"/>
    <property type="project" value="InterPro"/>
</dbReference>
<feature type="transmembrane region" description="Helical" evidence="10">
    <location>
        <begin position="783"/>
        <end position="806"/>
    </location>
</feature>
<gene>
    <name evidence="13" type="ordered locus">Ccur_10350</name>
</gene>
<feature type="transmembrane region" description="Helical" evidence="10">
    <location>
        <begin position="927"/>
        <end position="948"/>
    </location>
</feature>
<dbReference type="Proteomes" id="UP000000954">
    <property type="component" value="Chromosome"/>
</dbReference>
<keyword evidence="4 10" id="KW-0812">Transmembrane</keyword>
<keyword evidence="5" id="KW-0547">Nucleotide-binding</keyword>
<dbReference type="FunFam" id="3.40.50.300:FF:000854">
    <property type="entry name" value="Multidrug ABC transporter ATP-binding protein"/>
    <property type="match status" value="1"/>
</dbReference>
<dbReference type="HOGENOM" id="CLU_000604_17_11_11"/>
<sequence>MFDKRLFELAPEARIPVFISVVLKVVALFANIIMMIALGRAIEGIFQGTSTLLDSGTLALVAVALIVRAVAGYGTQRAGDIAAVAAKKSIRTKIYNKLVSLGPAYQETVSTSEAVQLAVEGSEQLEVYFGGYVPQLFFSLIAPVILFICLLPIAAGPACMLLACVVFIPALIIIVRRKATAVAEDYWDTYADLGSMFLEDLQGMTTLKIFQADKMRHQQMNNTAEGFRKATMRMLGVQLTSIGAMDVVAYGGAAAGIVVALVLLFQGSLSFAAAFAVVFLSQEFFLPMRALGSLFHAAMSGMASSVRIFELLDTKETPRKDAKLTAQQCELSCRTVGYTYPGSSATPTLHSINLDFPANSFTGIVGKSGAGKSTLAAVLSGHADAYTGTVAINGVELRDLSASTLATLVTVVPSDSMLFAGSIRENLQMAAPCATDAAMEGALGRCGILNFVRTAGGLDLVLSEGGSNLSGGQRQRIALARALLHDTPIYVFDEATSSIDAESEKAISEVIRSMKGDRTVIVIAHRLSLVKEADNIVVLDGGTVAEEGSHAELVQTSGLFAQLWESQRHLEERAAAAEMAANSNVIAASRTVAASTDRVSSTAVHKTPAQPESPESSTSTSARSAASSTHQPTQAAHQPDRATSINQAATPKRSNFAIMRRLIKLVRPLAPRMALAITLGTIGFLAAIFLMAFASYGIVEGTLGTGASLSLLCVAAVACGILRGPLRYGEQLCNHDIAFRILAYIRDVLYGALRRLAPAKLEGRAKGDLVSVATGDIELLEVFYAHTISPIAIACIVSVIMLVFFGATVPEVVPLALASYLLVGVVLPIFASHISGKAGEHLREGQGRLESFTLESLRGMRELLQFGHTQERGNTLTQITNELCKVELSLKARSAAMEAATQAIVGSLAIGMVQFAFALAASGTTELGAAFVVGFTFMSSFGPVLALMRLGTTLQQTFASGGRVLDILDETPETLEIEDGSNIEFSGAEFDDVSFSYAGAHKQVLEQVRFAIPQGEAVALVGENGCGKSTTLKLLMRFWDTCSGAVRISGHDVREVHTASLRSNEGYLTQDTHLFAGTIGENIRLAKPDATDDQLRAACAKASVLTLIDSLPSGFDTPAGELGGRLSGGERQRIGLARIFLQDAPFLLLDEPTSNIDALNEAAIVEALEGEKARKTIVLVSHRASTRALADTEISLDRPTNTSGA</sequence>
<evidence type="ECO:0000256" key="6">
    <source>
        <dbReference type="ARBA" id="ARBA00022840"/>
    </source>
</evidence>
<dbReference type="PANTHER" id="PTHR43394:SF1">
    <property type="entry name" value="ATP-BINDING CASSETTE SUB-FAMILY B MEMBER 10, MITOCHONDRIAL"/>
    <property type="match status" value="1"/>
</dbReference>
<dbReference type="SUPFAM" id="SSF90123">
    <property type="entry name" value="ABC transporter transmembrane region"/>
    <property type="match status" value="2"/>
</dbReference>
<name>C7MP86_CRYCD</name>
<evidence type="ECO:0000256" key="2">
    <source>
        <dbReference type="ARBA" id="ARBA00022448"/>
    </source>
</evidence>
<evidence type="ECO:0000256" key="4">
    <source>
        <dbReference type="ARBA" id="ARBA00022692"/>
    </source>
</evidence>
<dbReference type="KEGG" id="ccu:Ccur_10350"/>
<evidence type="ECO:0000259" key="12">
    <source>
        <dbReference type="PROSITE" id="PS50929"/>
    </source>
</evidence>
<feature type="transmembrane region" description="Helical" evidence="10">
    <location>
        <begin position="812"/>
        <end position="831"/>
    </location>
</feature>
<feature type="transmembrane region" description="Helical" evidence="10">
    <location>
        <begin position="669"/>
        <end position="696"/>
    </location>
</feature>
<dbReference type="PROSITE" id="PS00211">
    <property type="entry name" value="ABC_TRANSPORTER_1"/>
    <property type="match status" value="2"/>
</dbReference>
<evidence type="ECO:0000313" key="13">
    <source>
        <dbReference type="EMBL" id="ACU94726.1"/>
    </source>
</evidence>
<dbReference type="eggNOG" id="COG4988">
    <property type="taxonomic scope" value="Bacteria"/>
</dbReference>
<protein>
    <submittedName>
        <fullName evidence="13">Cysteine export CydDC family ABC transporter permease subunit/ATP-binding protein CydC</fullName>
    </submittedName>
</protein>
<dbReference type="GO" id="GO:0005886">
    <property type="term" value="C:plasma membrane"/>
    <property type="evidence" value="ECO:0007669"/>
    <property type="project" value="UniProtKB-SubCell"/>
</dbReference>
<dbReference type="SMART" id="SM00382">
    <property type="entry name" value="AAA"/>
    <property type="match status" value="2"/>
</dbReference>
<feature type="compositionally biased region" description="Low complexity" evidence="9">
    <location>
        <begin position="607"/>
        <end position="629"/>
    </location>
</feature>
<feature type="transmembrane region" description="Helical" evidence="10">
    <location>
        <begin position="15"/>
        <end position="39"/>
    </location>
</feature>
<keyword evidence="7 10" id="KW-1133">Transmembrane helix</keyword>
<keyword evidence="2" id="KW-0813">Transport</keyword>
<dbReference type="InterPro" id="IPR003593">
    <property type="entry name" value="AAA+_ATPase"/>
</dbReference>
<keyword evidence="3" id="KW-1003">Cell membrane</keyword>
<comment type="subcellular location">
    <subcellularLocation>
        <location evidence="1">Cell membrane</location>
        <topology evidence="1">Multi-pass membrane protein</topology>
    </subcellularLocation>
</comment>
<keyword evidence="14" id="KW-1185">Reference proteome</keyword>
<dbReference type="eggNOG" id="COG1132">
    <property type="taxonomic scope" value="Bacteria"/>
</dbReference>
<dbReference type="Gene3D" id="1.20.1560.10">
    <property type="entry name" value="ABC transporter type 1, transmembrane domain"/>
    <property type="match status" value="2"/>
</dbReference>
<dbReference type="EMBL" id="CP001682">
    <property type="protein sequence ID" value="ACU94726.1"/>
    <property type="molecule type" value="Genomic_DNA"/>
</dbReference>
<dbReference type="GO" id="GO:0045454">
    <property type="term" value="P:cell redox homeostasis"/>
    <property type="evidence" value="ECO:0007669"/>
    <property type="project" value="InterPro"/>
</dbReference>
<dbReference type="CDD" id="cd18781">
    <property type="entry name" value="ABC_6TM_AarD_CydDC_like"/>
    <property type="match status" value="1"/>
</dbReference>
<feature type="transmembrane region" description="Helical" evidence="10">
    <location>
        <begin position="702"/>
        <end position="722"/>
    </location>
</feature>
<dbReference type="PROSITE" id="PS50893">
    <property type="entry name" value="ABC_TRANSPORTER_2"/>
    <property type="match status" value="2"/>
</dbReference>
<feature type="transmembrane region" description="Helical" evidence="10">
    <location>
        <begin position="899"/>
        <end position="921"/>
    </location>
</feature>
<feature type="region of interest" description="Disordered" evidence="9">
    <location>
        <begin position="597"/>
        <end position="647"/>
    </location>
</feature>
<dbReference type="AlphaFoldDB" id="C7MP86"/>
<dbReference type="GO" id="GO:0034775">
    <property type="term" value="P:glutathione transmembrane transport"/>
    <property type="evidence" value="ECO:0007669"/>
    <property type="project" value="InterPro"/>
</dbReference>
<dbReference type="OrthoDB" id="9806127at2"/>
<dbReference type="InterPro" id="IPR003439">
    <property type="entry name" value="ABC_transporter-like_ATP-bd"/>
</dbReference>
<keyword evidence="8 10" id="KW-0472">Membrane</keyword>
<dbReference type="FunFam" id="3.40.50.300:FF:000604">
    <property type="entry name" value="ABC transporter B family member 28"/>
    <property type="match status" value="1"/>
</dbReference>
<feature type="transmembrane region" description="Helical" evidence="10">
    <location>
        <begin position="51"/>
        <end position="71"/>
    </location>
</feature>
<dbReference type="Pfam" id="PF00664">
    <property type="entry name" value="ABC_membrane"/>
    <property type="match status" value="2"/>
</dbReference>
<dbReference type="Pfam" id="PF00005">
    <property type="entry name" value="ABC_tran"/>
    <property type="match status" value="2"/>
</dbReference>
<feature type="domain" description="ABC transmembrane type-1" evidence="12">
    <location>
        <begin position="674"/>
        <end position="956"/>
    </location>
</feature>
<dbReference type="PROSITE" id="PS50929">
    <property type="entry name" value="ABC_TM1F"/>
    <property type="match status" value="2"/>
</dbReference>
<evidence type="ECO:0000256" key="9">
    <source>
        <dbReference type="SAM" id="MobiDB-lite"/>
    </source>
</evidence>
<dbReference type="STRING" id="469378.Ccur_10350"/>
<dbReference type="InterPro" id="IPR027417">
    <property type="entry name" value="P-loop_NTPase"/>
</dbReference>
<dbReference type="RefSeq" id="WP_012803411.1">
    <property type="nucleotide sequence ID" value="NC_013170.1"/>
</dbReference>
<feature type="transmembrane region" description="Helical" evidence="10">
    <location>
        <begin position="136"/>
        <end position="168"/>
    </location>
</feature>
<keyword evidence="6 13" id="KW-0067">ATP-binding</keyword>
<dbReference type="InterPro" id="IPR039421">
    <property type="entry name" value="Type_1_exporter"/>
</dbReference>
<proteinExistence type="predicted"/>
<dbReference type="InterPro" id="IPR036640">
    <property type="entry name" value="ABC1_TM_sf"/>
</dbReference>
<feature type="compositionally biased region" description="Polar residues" evidence="9">
    <location>
        <begin position="630"/>
        <end position="647"/>
    </location>
</feature>
<dbReference type="Gene3D" id="3.40.50.300">
    <property type="entry name" value="P-loop containing nucleotide triphosphate hydrolases"/>
    <property type="match status" value="2"/>
</dbReference>
<dbReference type="NCBIfam" id="TIGR02868">
    <property type="entry name" value="CydC"/>
    <property type="match status" value="1"/>
</dbReference>
<reference evidence="13 14" key="1">
    <citation type="journal article" date="2009" name="Stand. Genomic Sci.">
        <title>Complete genome sequence of Cryptobacterium curtum type strain (12-3).</title>
        <authorList>
            <person name="Mavrommatis K."/>
            <person name="Pukall R."/>
            <person name="Rohde C."/>
            <person name="Chen F."/>
            <person name="Sims D."/>
            <person name="Brettin T."/>
            <person name="Kuske C."/>
            <person name="Detter J.C."/>
            <person name="Han C."/>
            <person name="Lapidus A."/>
            <person name="Copeland A."/>
            <person name="Glavina Del Rio T."/>
            <person name="Nolan M."/>
            <person name="Lucas S."/>
            <person name="Tice H."/>
            <person name="Cheng J.F."/>
            <person name="Bruce D."/>
            <person name="Goodwin L."/>
            <person name="Pitluck S."/>
            <person name="Ovchinnikova G."/>
            <person name="Pati A."/>
            <person name="Ivanova N."/>
            <person name="Chen A."/>
            <person name="Palaniappan K."/>
            <person name="Chain P."/>
            <person name="D'haeseleer P."/>
            <person name="Goker M."/>
            <person name="Bristow J."/>
            <person name="Eisen J.A."/>
            <person name="Markowitz V."/>
            <person name="Hugenholtz P."/>
            <person name="Rohde M."/>
            <person name="Klenk H.P."/>
            <person name="Kyrpides N.C."/>
        </authorList>
    </citation>
    <scope>NUCLEOTIDE SEQUENCE [LARGE SCALE GENOMIC DNA]</scope>
    <source>
        <strain evidence="14">ATCC 700683 / DSM 15641 / 12-3</strain>
    </source>
</reference>
<evidence type="ECO:0000256" key="1">
    <source>
        <dbReference type="ARBA" id="ARBA00004651"/>
    </source>
</evidence>
<dbReference type="GO" id="GO:0005524">
    <property type="term" value="F:ATP binding"/>
    <property type="evidence" value="ECO:0007669"/>
    <property type="project" value="UniProtKB-KW"/>
</dbReference>
<evidence type="ECO:0000259" key="11">
    <source>
        <dbReference type="PROSITE" id="PS50893"/>
    </source>
</evidence>
<dbReference type="GO" id="GO:0005737">
    <property type="term" value="C:cytoplasm"/>
    <property type="evidence" value="ECO:0007669"/>
    <property type="project" value="UniProtKB-ARBA"/>
</dbReference>
<organism evidence="13 14">
    <name type="scientific">Cryptobacterium curtum (strain ATCC 700683 / DSM 15641 / CCUG 43107 / 12-3)</name>
    <dbReference type="NCBI Taxonomy" id="469378"/>
    <lineage>
        <taxon>Bacteria</taxon>
        <taxon>Bacillati</taxon>
        <taxon>Actinomycetota</taxon>
        <taxon>Coriobacteriia</taxon>
        <taxon>Eggerthellales</taxon>
        <taxon>Eggerthellaceae</taxon>
        <taxon>Cryptobacterium</taxon>
    </lineage>
</organism>
<evidence type="ECO:0000256" key="10">
    <source>
        <dbReference type="SAM" id="Phobius"/>
    </source>
</evidence>
<dbReference type="PANTHER" id="PTHR43394">
    <property type="entry name" value="ATP-DEPENDENT PERMEASE MDL1, MITOCHONDRIAL"/>
    <property type="match status" value="1"/>
</dbReference>
<dbReference type="InterPro" id="IPR017871">
    <property type="entry name" value="ABC_transporter-like_CS"/>
</dbReference>
<dbReference type="GO" id="GO:0015421">
    <property type="term" value="F:ABC-type oligopeptide transporter activity"/>
    <property type="evidence" value="ECO:0007669"/>
    <property type="project" value="TreeGrafter"/>
</dbReference>
<evidence type="ECO:0000256" key="7">
    <source>
        <dbReference type="ARBA" id="ARBA00022989"/>
    </source>
</evidence>
<accession>C7MP86</accession>
<feature type="domain" description="ABC transmembrane type-1" evidence="12">
    <location>
        <begin position="18"/>
        <end position="300"/>
    </location>
</feature>
<feature type="domain" description="ABC transporter" evidence="11">
    <location>
        <begin position="988"/>
        <end position="1202"/>
    </location>
</feature>
<dbReference type="SUPFAM" id="SSF52540">
    <property type="entry name" value="P-loop containing nucleoside triphosphate hydrolases"/>
    <property type="match status" value="2"/>
</dbReference>
<evidence type="ECO:0000256" key="5">
    <source>
        <dbReference type="ARBA" id="ARBA00022741"/>
    </source>
</evidence>
<evidence type="ECO:0000256" key="8">
    <source>
        <dbReference type="ARBA" id="ARBA00023136"/>
    </source>
</evidence>
<evidence type="ECO:0000313" key="14">
    <source>
        <dbReference type="Proteomes" id="UP000000954"/>
    </source>
</evidence>
<evidence type="ECO:0000256" key="3">
    <source>
        <dbReference type="ARBA" id="ARBA00022475"/>
    </source>
</evidence>